<organism evidence="1 2">
    <name type="scientific">Vagococcus coleopterorum</name>
    <dbReference type="NCBI Taxonomy" id="2714946"/>
    <lineage>
        <taxon>Bacteria</taxon>
        <taxon>Bacillati</taxon>
        <taxon>Bacillota</taxon>
        <taxon>Bacilli</taxon>
        <taxon>Lactobacillales</taxon>
        <taxon>Enterococcaceae</taxon>
        <taxon>Vagococcus</taxon>
    </lineage>
</organism>
<dbReference type="RefSeq" id="WP_166008328.1">
    <property type="nucleotide sequence ID" value="NZ_CP049886.1"/>
</dbReference>
<sequence>MSLPFITIKEVLPDESIHTFLNFISNTDLLEDFDFFLFDQEMVNRRFKTSVKNLASEMTVQEEDFPEDTHVVAMTIDGDFILASNHYVYVVTKNLIAEDIEVYDLTPIDFFVAFEANMLASTILPNE</sequence>
<keyword evidence="2" id="KW-1185">Reference proteome</keyword>
<protein>
    <submittedName>
        <fullName evidence="1">Uncharacterized protein</fullName>
    </submittedName>
</protein>
<dbReference type="AlphaFoldDB" id="A0A6G8APE0"/>
<gene>
    <name evidence="1" type="ORF">G7081_07550</name>
</gene>
<evidence type="ECO:0000313" key="1">
    <source>
        <dbReference type="EMBL" id="QIL46941.1"/>
    </source>
</evidence>
<dbReference type="EMBL" id="CP049886">
    <property type="protein sequence ID" value="QIL46941.1"/>
    <property type="molecule type" value="Genomic_DNA"/>
</dbReference>
<dbReference type="Proteomes" id="UP000500890">
    <property type="component" value="Chromosome"/>
</dbReference>
<evidence type="ECO:0000313" key="2">
    <source>
        <dbReference type="Proteomes" id="UP000500890"/>
    </source>
</evidence>
<name>A0A6G8APE0_9ENTE</name>
<dbReference type="KEGG" id="vah:G7081_07550"/>
<accession>A0A6G8APE0</accession>
<reference evidence="1 2" key="1">
    <citation type="submission" date="2020-03" db="EMBL/GenBank/DDBJ databases">
        <title>Vagococcus sp. nov., isolated from beetles.</title>
        <authorList>
            <person name="Hyun D.-W."/>
            <person name="Bae J.-W."/>
        </authorList>
    </citation>
    <scope>NUCLEOTIDE SEQUENCE [LARGE SCALE GENOMIC DNA]</scope>
    <source>
        <strain evidence="1 2">HDW17A</strain>
    </source>
</reference>
<proteinExistence type="predicted"/>